<name>A0A9N9XS94_PHYSR</name>
<dbReference type="Proteomes" id="UP001153712">
    <property type="component" value="Chromosome 7"/>
</dbReference>
<accession>A0A9N9XS94</accession>
<dbReference type="AlphaFoldDB" id="A0A9N9XS94"/>
<protein>
    <recommendedName>
        <fullName evidence="4">SAP30-binding protein</fullName>
    </recommendedName>
</protein>
<evidence type="ECO:0000313" key="2">
    <source>
        <dbReference type="EMBL" id="CAG9864087.1"/>
    </source>
</evidence>
<dbReference type="GO" id="GO:0005634">
    <property type="term" value="C:nucleus"/>
    <property type="evidence" value="ECO:0007669"/>
    <property type="project" value="TreeGrafter"/>
</dbReference>
<evidence type="ECO:0008006" key="4">
    <source>
        <dbReference type="Google" id="ProtNLM"/>
    </source>
</evidence>
<sequence length="283" mass="30975">MTSALASLTATYTDSEGEEDGNEEQTETTNNHEGGVGIVESPINSLSDHKSNGSSQPASPAPVKVTTKVAKLVSYQDDTYVSDEDGESEVPHEVIMLGENDAPIEQAVTDDVDNMIPPEPPGHCSTELQDKIAKLHEKMLTQQMDMNAVIQKRKDFRNPSIYEKLIQFCDLNELGTNYPPAMYDPLKWSKESYYEELAKVQKAEMDRRDKERKSKVEFVSGTKKNEDDKKRKSKWDQPGGGGTGAPPSVKPAGLIQPSLTTSSTGTKGTVISAFGSLPKKPKP</sequence>
<feature type="compositionally biased region" description="Polar residues" evidence="1">
    <location>
        <begin position="42"/>
        <end position="58"/>
    </location>
</feature>
<evidence type="ECO:0000313" key="3">
    <source>
        <dbReference type="Proteomes" id="UP001153712"/>
    </source>
</evidence>
<feature type="compositionally biased region" description="Basic and acidic residues" evidence="1">
    <location>
        <begin position="203"/>
        <end position="216"/>
    </location>
</feature>
<dbReference type="EMBL" id="OU900100">
    <property type="protein sequence ID" value="CAG9864087.1"/>
    <property type="molecule type" value="Genomic_DNA"/>
</dbReference>
<feature type="region of interest" description="Disordered" evidence="1">
    <location>
        <begin position="1"/>
        <end position="64"/>
    </location>
</feature>
<proteinExistence type="predicted"/>
<keyword evidence="3" id="KW-1185">Reference proteome</keyword>
<feature type="region of interest" description="Disordered" evidence="1">
    <location>
        <begin position="203"/>
        <end position="283"/>
    </location>
</feature>
<gene>
    <name evidence="2" type="ORF">PHYEVI_LOCUS10344</name>
</gene>
<evidence type="ECO:0000256" key="1">
    <source>
        <dbReference type="SAM" id="MobiDB-lite"/>
    </source>
</evidence>
<feature type="compositionally biased region" description="Acidic residues" evidence="1">
    <location>
        <begin position="15"/>
        <end position="26"/>
    </location>
</feature>
<dbReference type="PANTHER" id="PTHR13464">
    <property type="entry name" value="TRANSCRIPTIONAL REGULATOR PROTEIN HCNGP"/>
    <property type="match status" value="1"/>
</dbReference>
<reference evidence="2" key="1">
    <citation type="submission" date="2022-01" db="EMBL/GenBank/DDBJ databases">
        <authorList>
            <person name="King R."/>
        </authorList>
    </citation>
    <scope>NUCLEOTIDE SEQUENCE</scope>
</reference>
<dbReference type="Pfam" id="PF07818">
    <property type="entry name" value="HCNGP"/>
    <property type="match status" value="1"/>
</dbReference>
<dbReference type="OrthoDB" id="1714508at2759"/>
<dbReference type="GO" id="GO:0006355">
    <property type="term" value="P:regulation of DNA-templated transcription"/>
    <property type="evidence" value="ECO:0007669"/>
    <property type="project" value="InterPro"/>
</dbReference>
<dbReference type="PANTHER" id="PTHR13464:SF0">
    <property type="entry name" value="SAP30-BINDING PROTEIN"/>
    <property type="match status" value="1"/>
</dbReference>
<feature type="compositionally biased region" description="Low complexity" evidence="1">
    <location>
        <begin position="1"/>
        <end position="11"/>
    </location>
</feature>
<organism evidence="2 3">
    <name type="scientific">Phyllotreta striolata</name>
    <name type="common">Striped flea beetle</name>
    <name type="synonym">Crioceris striolata</name>
    <dbReference type="NCBI Taxonomy" id="444603"/>
    <lineage>
        <taxon>Eukaryota</taxon>
        <taxon>Metazoa</taxon>
        <taxon>Ecdysozoa</taxon>
        <taxon>Arthropoda</taxon>
        <taxon>Hexapoda</taxon>
        <taxon>Insecta</taxon>
        <taxon>Pterygota</taxon>
        <taxon>Neoptera</taxon>
        <taxon>Endopterygota</taxon>
        <taxon>Coleoptera</taxon>
        <taxon>Polyphaga</taxon>
        <taxon>Cucujiformia</taxon>
        <taxon>Chrysomeloidea</taxon>
        <taxon>Chrysomelidae</taxon>
        <taxon>Galerucinae</taxon>
        <taxon>Alticini</taxon>
        <taxon>Phyllotreta</taxon>
    </lineage>
</organism>
<dbReference type="InterPro" id="IPR012479">
    <property type="entry name" value="SAP30BP"/>
</dbReference>
<feature type="compositionally biased region" description="Low complexity" evidence="1">
    <location>
        <begin position="260"/>
        <end position="269"/>
    </location>
</feature>